<evidence type="ECO:0000313" key="4">
    <source>
        <dbReference type="Proteomes" id="UP000325763"/>
    </source>
</evidence>
<dbReference type="KEGG" id="snq:CP978_04545"/>
<dbReference type="AlphaFoldDB" id="A0A0B5D7X7"/>
<evidence type="ECO:0000313" key="1">
    <source>
        <dbReference type="EMBL" id="AJE39314.1"/>
    </source>
</evidence>
<accession>A0A0B5D7X7</accession>
<dbReference type="Proteomes" id="UP000031526">
    <property type="component" value="Chromosome"/>
</dbReference>
<dbReference type="STRING" id="40318.SNOD_04165"/>
<organism evidence="1 3">
    <name type="scientific">Streptomyces nodosus</name>
    <dbReference type="NCBI Taxonomy" id="40318"/>
    <lineage>
        <taxon>Bacteria</taxon>
        <taxon>Bacillati</taxon>
        <taxon>Actinomycetota</taxon>
        <taxon>Actinomycetes</taxon>
        <taxon>Kitasatosporales</taxon>
        <taxon>Streptomycetaceae</taxon>
        <taxon>Streptomyces</taxon>
    </lineage>
</organism>
<protein>
    <submittedName>
        <fullName evidence="1">Pep a2</fullName>
    </submittedName>
</protein>
<proteinExistence type="predicted"/>
<reference evidence="3" key="1">
    <citation type="submission" date="2014-09" db="EMBL/GenBank/DDBJ databases">
        <title>Sequence of the Streptomyces nodosus genome.</title>
        <authorList>
            <person name="Sweeney P."/>
            <person name="Stephens N."/>
            <person name="Murphy C."/>
            <person name="Caffrey P."/>
        </authorList>
    </citation>
    <scope>NUCLEOTIDE SEQUENCE [LARGE SCALE GENOMIC DNA]</scope>
    <source>
        <strain evidence="3">ATCC 14899</strain>
    </source>
</reference>
<dbReference type="Proteomes" id="UP000325763">
    <property type="component" value="Chromosome"/>
</dbReference>
<gene>
    <name evidence="2" type="ORF">CP978_04545</name>
    <name evidence="1" type="ORF">SNOD_04165</name>
</gene>
<sequence>MKTAAPCYYHLDMEISPERIGQVRRILAAHLRYWDLEMLVDTVCHCADALLRTIDAHTRDKRTTIEMWWNGQHLITAVQDAERDIRPHYAPTGCLAQIAALSNGWGYCATDTGGKIIWFSQRARSGDHAPLVPVAPAPLLRQTRPLPRALPLTANAIARERHSISAERPEPAVSSV</sequence>
<keyword evidence="3" id="KW-1185">Reference proteome</keyword>
<dbReference type="OrthoDB" id="3852548at2"/>
<reference evidence="1 3" key="2">
    <citation type="journal article" date="2016" name="Appl. Microbiol. Biotechnol.">
        <title>Exploiting the genome sequence of Streptomyces nodosus for enhanced antibiotic production.</title>
        <authorList>
            <person name="Sweeney P."/>
            <person name="Murphy C.D."/>
            <person name="Caffrey P."/>
        </authorList>
    </citation>
    <scope>NUCLEOTIDE SEQUENCE [LARGE SCALE GENOMIC DNA]</scope>
    <source>
        <strain evidence="1 3">ATCC 14899</strain>
    </source>
</reference>
<reference evidence="2 4" key="3">
    <citation type="submission" date="2017-09" db="EMBL/GenBank/DDBJ databases">
        <title>Streptomyces genome completion.</title>
        <authorList>
            <person name="Lee N."/>
            <person name="Cho B.-K."/>
        </authorList>
    </citation>
    <scope>NUCLEOTIDE SEQUENCE [LARGE SCALE GENOMIC DNA]</scope>
    <source>
        <strain evidence="2 4">ATCC 14899</strain>
    </source>
</reference>
<evidence type="ECO:0000313" key="3">
    <source>
        <dbReference type="Proteomes" id="UP000031526"/>
    </source>
</evidence>
<dbReference type="EMBL" id="CP009313">
    <property type="protein sequence ID" value="AJE39314.1"/>
    <property type="molecule type" value="Genomic_DNA"/>
</dbReference>
<dbReference type="HOGENOM" id="CLU_090336_1_0_11"/>
<dbReference type="EMBL" id="CP023747">
    <property type="protein sequence ID" value="QEV37905.1"/>
    <property type="molecule type" value="Genomic_DNA"/>
</dbReference>
<dbReference type="RefSeq" id="WP_043437729.1">
    <property type="nucleotide sequence ID" value="NZ_CP009313.1"/>
</dbReference>
<name>A0A0B5D7X7_9ACTN</name>
<evidence type="ECO:0000313" key="2">
    <source>
        <dbReference type="EMBL" id="QEV37905.1"/>
    </source>
</evidence>